<organism evidence="3 4">
    <name type="scientific">Tahibacter harae</name>
    <dbReference type="NCBI Taxonomy" id="2963937"/>
    <lineage>
        <taxon>Bacteria</taxon>
        <taxon>Pseudomonadati</taxon>
        <taxon>Pseudomonadota</taxon>
        <taxon>Gammaproteobacteria</taxon>
        <taxon>Lysobacterales</taxon>
        <taxon>Rhodanobacteraceae</taxon>
        <taxon>Tahibacter</taxon>
    </lineage>
</organism>
<keyword evidence="1" id="KW-0812">Transmembrane</keyword>
<keyword evidence="1" id="KW-0472">Membrane</keyword>
<feature type="transmembrane region" description="Helical" evidence="1">
    <location>
        <begin position="110"/>
        <end position="135"/>
    </location>
</feature>
<accession>A0ABT1QX95</accession>
<feature type="chain" id="PRO_5046663106" evidence="2">
    <location>
        <begin position="27"/>
        <end position="168"/>
    </location>
</feature>
<comment type="caution">
    <text evidence="3">The sequence shown here is derived from an EMBL/GenBank/DDBJ whole genome shotgun (WGS) entry which is preliminary data.</text>
</comment>
<keyword evidence="1" id="KW-1133">Transmembrane helix</keyword>
<keyword evidence="2" id="KW-0732">Signal</keyword>
<dbReference type="Proteomes" id="UP001165498">
    <property type="component" value="Unassembled WGS sequence"/>
</dbReference>
<gene>
    <name evidence="3" type="ORF">NM961_19510</name>
</gene>
<feature type="signal peptide" evidence="2">
    <location>
        <begin position="1"/>
        <end position="26"/>
    </location>
</feature>
<evidence type="ECO:0000313" key="3">
    <source>
        <dbReference type="EMBL" id="MCQ4166906.1"/>
    </source>
</evidence>
<feature type="transmembrane region" description="Helical" evidence="1">
    <location>
        <begin position="67"/>
        <end position="90"/>
    </location>
</feature>
<keyword evidence="4" id="KW-1185">Reference proteome</keyword>
<dbReference type="RefSeq" id="WP_255916092.1">
    <property type="nucleotide sequence ID" value="NZ_JANFQO010000022.1"/>
</dbReference>
<dbReference type="EMBL" id="JANFQO010000022">
    <property type="protein sequence ID" value="MCQ4166906.1"/>
    <property type="molecule type" value="Genomic_DNA"/>
</dbReference>
<evidence type="ECO:0000313" key="4">
    <source>
        <dbReference type="Proteomes" id="UP001165498"/>
    </source>
</evidence>
<evidence type="ECO:0000256" key="2">
    <source>
        <dbReference type="SAM" id="SignalP"/>
    </source>
</evidence>
<reference evidence="3" key="1">
    <citation type="submission" date="2022-07" db="EMBL/GenBank/DDBJ databases">
        <title>Tahibacter sp., a new gammaproteobacterium isolated from the silt sample collected at pig farm.</title>
        <authorList>
            <person name="Chen H."/>
        </authorList>
    </citation>
    <scope>NUCLEOTIDE SEQUENCE</scope>
    <source>
        <strain evidence="3">P2K</strain>
    </source>
</reference>
<feature type="transmembrane region" description="Helical" evidence="1">
    <location>
        <begin position="42"/>
        <end position="60"/>
    </location>
</feature>
<name>A0ABT1QX95_9GAMM</name>
<sequence>MNPRSKTGVLLCSFLATMLPAAPASANVIFPAFAAPYLAPVIAPWLIAAVLAIETAVLLYRERHLQLGGAFFLTLLTNVVSWIAGMLLAATVFPSGIVHDPVRPGPQFGMLLWFAFPAALVLSILIEAAVLKLFARWLGLRTPLQTMLIANAASYLPVALVLLVPGLR</sequence>
<feature type="transmembrane region" description="Helical" evidence="1">
    <location>
        <begin position="147"/>
        <end position="167"/>
    </location>
</feature>
<evidence type="ECO:0000256" key="1">
    <source>
        <dbReference type="SAM" id="Phobius"/>
    </source>
</evidence>
<proteinExistence type="predicted"/>
<protein>
    <submittedName>
        <fullName evidence="3">Uncharacterized protein</fullName>
    </submittedName>
</protein>